<dbReference type="RefSeq" id="WP_205050992.1">
    <property type="nucleotide sequence ID" value="NZ_JACJKX010000027.1"/>
</dbReference>
<evidence type="ECO:0000313" key="2">
    <source>
        <dbReference type="EMBL" id="MBM6929411.1"/>
    </source>
</evidence>
<organism evidence="2 3">
    <name type="scientific">Parasutterella secunda</name>
    <dbReference type="NCBI Taxonomy" id="626947"/>
    <lineage>
        <taxon>Bacteria</taxon>
        <taxon>Pseudomonadati</taxon>
        <taxon>Pseudomonadota</taxon>
        <taxon>Betaproteobacteria</taxon>
        <taxon>Burkholderiales</taxon>
        <taxon>Sutterellaceae</taxon>
        <taxon>Parasutterella</taxon>
    </lineage>
</organism>
<reference evidence="2 3" key="1">
    <citation type="journal article" date="2021" name="Sci. Rep.">
        <title>The distribution of antibiotic resistance genes in chicken gut microbiota commensals.</title>
        <authorList>
            <person name="Juricova H."/>
            <person name="Matiasovicova J."/>
            <person name="Kubasova T."/>
            <person name="Cejkova D."/>
            <person name="Rychlik I."/>
        </authorList>
    </citation>
    <scope>NUCLEOTIDE SEQUENCE [LARGE SCALE GENOMIC DNA]</scope>
    <source>
        <strain evidence="2 3">An562</strain>
    </source>
</reference>
<evidence type="ECO:0000256" key="1">
    <source>
        <dbReference type="SAM" id="MobiDB-lite"/>
    </source>
</evidence>
<evidence type="ECO:0000313" key="3">
    <source>
        <dbReference type="Proteomes" id="UP000777002"/>
    </source>
</evidence>
<accession>A0ABS2GXG4</accession>
<evidence type="ECO:0008006" key="4">
    <source>
        <dbReference type="Google" id="ProtNLM"/>
    </source>
</evidence>
<dbReference type="Proteomes" id="UP000777002">
    <property type="component" value="Unassembled WGS sequence"/>
</dbReference>
<feature type="region of interest" description="Disordered" evidence="1">
    <location>
        <begin position="35"/>
        <end position="59"/>
    </location>
</feature>
<proteinExistence type="predicted"/>
<feature type="compositionally biased region" description="Basic and acidic residues" evidence="1">
    <location>
        <begin position="46"/>
        <end position="59"/>
    </location>
</feature>
<name>A0ABS2GXG4_9BURK</name>
<comment type="caution">
    <text evidence="2">The sequence shown here is derived from an EMBL/GenBank/DDBJ whole genome shotgun (WGS) entry which is preliminary data.</text>
</comment>
<gene>
    <name evidence="2" type="ORF">H5985_09075</name>
</gene>
<keyword evidence="3" id="KW-1185">Reference proteome</keyword>
<dbReference type="EMBL" id="JACJKX010000027">
    <property type="protein sequence ID" value="MBM6929411.1"/>
    <property type="molecule type" value="Genomic_DNA"/>
</dbReference>
<protein>
    <recommendedName>
        <fullName evidence="4">Prevent-host-death protein</fullName>
    </recommendedName>
</protein>
<sequence>MVRHNGEYRISTPEGLEVKSGAIPLDYLQRNTMHARATEKMSAPRQDFDPMSDLRELDI</sequence>